<dbReference type="EMBL" id="QRSS01000005">
    <property type="protein sequence ID" value="RGQ05983.1"/>
    <property type="molecule type" value="Genomic_DNA"/>
</dbReference>
<dbReference type="AlphaFoldDB" id="A0A411ZT32"/>
<name>A0A411ZT32_9FIRM</name>
<dbReference type="Gene3D" id="2.60.40.10">
    <property type="entry name" value="Immunoglobulins"/>
    <property type="match status" value="2"/>
</dbReference>
<evidence type="ECO:0000313" key="3">
    <source>
        <dbReference type="Proteomes" id="UP000283585"/>
    </source>
</evidence>
<dbReference type="CDD" id="cd00063">
    <property type="entry name" value="FN3"/>
    <property type="match status" value="1"/>
</dbReference>
<proteinExistence type="predicted"/>
<dbReference type="InterPro" id="IPR003961">
    <property type="entry name" value="FN3_dom"/>
</dbReference>
<accession>A0A411ZT32</accession>
<feature type="domain" description="Fibronectin type-III" evidence="1">
    <location>
        <begin position="242"/>
        <end position="342"/>
    </location>
</feature>
<dbReference type="InterPro" id="IPR013783">
    <property type="entry name" value="Ig-like_fold"/>
</dbReference>
<dbReference type="SMART" id="SM00060">
    <property type="entry name" value="FN3"/>
    <property type="match status" value="1"/>
</dbReference>
<dbReference type="PROSITE" id="PS50853">
    <property type="entry name" value="FN3"/>
    <property type="match status" value="1"/>
</dbReference>
<protein>
    <recommendedName>
        <fullName evidence="1">Fibronectin type-III domain-containing protein</fullName>
    </recommendedName>
</protein>
<reference evidence="2 3" key="1">
    <citation type="submission" date="2018-08" db="EMBL/GenBank/DDBJ databases">
        <title>A genome reference for cultivated species of the human gut microbiota.</title>
        <authorList>
            <person name="Zou Y."/>
            <person name="Xue W."/>
            <person name="Luo G."/>
        </authorList>
    </citation>
    <scope>NUCLEOTIDE SEQUENCE [LARGE SCALE GENOMIC DNA]</scope>
    <source>
        <strain evidence="2 3">AF29-2BH</strain>
    </source>
</reference>
<dbReference type="SUPFAM" id="SSF49265">
    <property type="entry name" value="Fibronectin type III"/>
    <property type="match status" value="1"/>
</dbReference>
<organism evidence="2 3">
    <name type="scientific">Blautia obeum</name>
    <dbReference type="NCBI Taxonomy" id="40520"/>
    <lineage>
        <taxon>Bacteria</taxon>
        <taxon>Bacillati</taxon>
        <taxon>Bacillota</taxon>
        <taxon>Clostridia</taxon>
        <taxon>Lachnospirales</taxon>
        <taxon>Lachnospiraceae</taxon>
        <taxon>Blautia</taxon>
    </lineage>
</organism>
<dbReference type="Proteomes" id="UP000283585">
    <property type="component" value="Unassembled WGS sequence"/>
</dbReference>
<evidence type="ECO:0000259" key="1">
    <source>
        <dbReference type="PROSITE" id="PS50853"/>
    </source>
</evidence>
<gene>
    <name evidence="2" type="ORF">DWZ12_05810</name>
</gene>
<dbReference type="Pfam" id="PF00041">
    <property type="entry name" value="fn3"/>
    <property type="match status" value="1"/>
</dbReference>
<sequence>MGYRTGTDKTVYSTSKPVISFTPGSNTQVVAQFNMNLKRRSKAVKEYKLQWLYKVGNRRIEGSTDTVQAGANGASNSTDAIYNIIYSPPSDAVEVAVKVTVVGKTYKYYKNKAAKAKKKTTNATYKGGTQISNWFSINANKTAVPSAPSATINAVDNLQLDFEITDDNLKNTHIQFQVWANNGWEYFASGLLQKTNIKTVKASCRVNPGNTYKVRCRGYSSAYNAYSEWSGYSSDIVTYPPAPTGINAVIVGVDGTDVRVSWNASPTATSYEIAYTNDPSLFGQSDGVSTVSTSDKSTSYTFANNSTLALGKTWYFQVRAKNSGGESPYSGYTGLTIGKKPSAPTTWSSATKVGVGETPILYWVHNATDGSSQTWAQIMVTVNGSSKTLTWQNTRVGDERDATVEYKLDVSDYAEGSKIYWKVRTKGAMTADQYWSDWSEERTIDIYPKPTISLDVNGTNENITSFPIKMGYITGPTSQIPVTFHIQIFAQENYWYDTYDGTRVMVFKDDEVFSKVIDAKDKTGSFNIVATDVHLENAMHYSFKCTVYMESGLSASYSVTRWVNMDDTKLSPQVIMSDIDPETMSIEICPYCEDTTIEIPEEPDEDSDELENPQVYGLAENVILDVYRINYDGTFTKINKTQVANTRTTWLHDPHPPLNQVQYRIVATSTITGASVYNDTDAEPVGTALSPDPVPIIIQWGEQWTDTDYPNESYAGTSDMDNDPTYLGNILKLPYNIDISDNNDKDVECIKYVGRQHPVSYYGTQLGVASTWKTDVPKTDMDTLSMLRRLSIYMGDCYVREPSGSGYWANVAVSFEQTHNTLVIPVTLTLTRVEGDA</sequence>
<dbReference type="InterPro" id="IPR036116">
    <property type="entry name" value="FN3_sf"/>
</dbReference>
<comment type="caution">
    <text evidence="2">The sequence shown here is derived from an EMBL/GenBank/DDBJ whole genome shotgun (WGS) entry which is preliminary data.</text>
</comment>
<evidence type="ECO:0000313" key="2">
    <source>
        <dbReference type="EMBL" id="RGQ05983.1"/>
    </source>
</evidence>